<accession>A0A929A0N3</accession>
<dbReference type="Proteomes" id="UP000615026">
    <property type="component" value="Unassembled WGS sequence"/>
</dbReference>
<keyword evidence="1" id="KW-0812">Transmembrane</keyword>
<sequence length="159" mass="17763">MAVLSLKTELDVAELLLAKGWLPEEINGILVFPLPRAAFHHLSIENSHPYDSDVIKATAVTPTKLYQARQLLQSAGWLDRELESLLKPCLYSRDPWANQTVHSFESRGNYPRATNSLGWGKPPIPTMSFGHYRRIMALKRIVSLALVITLVIVAVVSFG</sequence>
<evidence type="ECO:0000313" key="2">
    <source>
        <dbReference type="EMBL" id="MBE9070980.1"/>
    </source>
</evidence>
<dbReference type="EMBL" id="JADEXP010000622">
    <property type="protein sequence ID" value="MBE9070980.1"/>
    <property type="molecule type" value="Genomic_DNA"/>
</dbReference>
<dbReference type="RefSeq" id="WP_193996792.1">
    <property type="nucleotide sequence ID" value="NZ_JADEXP010000622.1"/>
</dbReference>
<keyword evidence="3" id="KW-1185">Reference proteome</keyword>
<reference evidence="2" key="1">
    <citation type="submission" date="2020-10" db="EMBL/GenBank/DDBJ databases">
        <authorList>
            <person name="Castelo-Branco R."/>
            <person name="Eusebio N."/>
            <person name="Adriana R."/>
            <person name="Vieira A."/>
            <person name="Brugerolle De Fraissinette N."/>
            <person name="Rezende De Castro R."/>
            <person name="Schneider M.P."/>
            <person name="Vasconcelos V."/>
            <person name="Leao P.N."/>
        </authorList>
    </citation>
    <scope>NUCLEOTIDE SEQUENCE</scope>
    <source>
        <strain evidence="2">LEGE 11479</strain>
    </source>
</reference>
<gene>
    <name evidence="2" type="ORF">IQ260_30545</name>
</gene>
<dbReference type="AlphaFoldDB" id="A0A929A0N3"/>
<name>A0A929A0N3_LEPEC</name>
<proteinExistence type="predicted"/>
<keyword evidence="1" id="KW-0472">Membrane</keyword>
<comment type="caution">
    <text evidence="2">The sequence shown here is derived from an EMBL/GenBank/DDBJ whole genome shotgun (WGS) entry which is preliminary data.</text>
</comment>
<organism evidence="2 3">
    <name type="scientific">Leptolyngbya cf. ectocarpi LEGE 11479</name>
    <dbReference type="NCBI Taxonomy" id="1828722"/>
    <lineage>
        <taxon>Bacteria</taxon>
        <taxon>Bacillati</taxon>
        <taxon>Cyanobacteriota</taxon>
        <taxon>Cyanophyceae</taxon>
        <taxon>Leptolyngbyales</taxon>
        <taxon>Leptolyngbyaceae</taxon>
        <taxon>Leptolyngbya group</taxon>
        <taxon>Leptolyngbya</taxon>
    </lineage>
</organism>
<protein>
    <submittedName>
        <fullName evidence="2">Uncharacterized protein</fullName>
    </submittedName>
</protein>
<evidence type="ECO:0000313" key="3">
    <source>
        <dbReference type="Proteomes" id="UP000615026"/>
    </source>
</evidence>
<feature type="transmembrane region" description="Helical" evidence="1">
    <location>
        <begin position="141"/>
        <end position="158"/>
    </location>
</feature>
<keyword evidence="1" id="KW-1133">Transmembrane helix</keyword>
<evidence type="ECO:0000256" key="1">
    <source>
        <dbReference type="SAM" id="Phobius"/>
    </source>
</evidence>